<dbReference type="PANTHER" id="PTHR42834">
    <property type="entry name" value="ENDONUCLEASE/EXONUCLEASE/PHOSPHATASE FAMILY PROTEIN (AFU_ORTHOLOGUE AFUA_3G09210)"/>
    <property type="match status" value="1"/>
</dbReference>
<organism evidence="3 4">
    <name type="scientific">Arenimonas donghaensis DSM 18148 = HO3-R19</name>
    <dbReference type="NCBI Taxonomy" id="1121014"/>
    <lineage>
        <taxon>Bacteria</taxon>
        <taxon>Pseudomonadati</taxon>
        <taxon>Pseudomonadota</taxon>
        <taxon>Gammaproteobacteria</taxon>
        <taxon>Lysobacterales</taxon>
        <taxon>Lysobacteraceae</taxon>
        <taxon>Arenimonas</taxon>
    </lineage>
</organism>
<keyword evidence="4" id="KW-1185">Reference proteome</keyword>
<dbReference type="InterPro" id="IPR036691">
    <property type="entry name" value="Endo/exonu/phosph_ase_sf"/>
</dbReference>
<evidence type="ECO:0000259" key="2">
    <source>
        <dbReference type="Pfam" id="PF03372"/>
    </source>
</evidence>
<dbReference type="SUPFAM" id="SSF56219">
    <property type="entry name" value="DNase I-like"/>
    <property type="match status" value="1"/>
</dbReference>
<proteinExistence type="predicted"/>
<feature type="region of interest" description="Disordered" evidence="1">
    <location>
        <begin position="18"/>
        <end position="50"/>
    </location>
</feature>
<dbReference type="EMBL" id="AVCJ01000034">
    <property type="protein sequence ID" value="KFL36010.1"/>
    <property type="molecule type" value="Genomic_DNA"/>
</dbReference>
<dbReference type="Gene3D" id="3.60.10.10">
    <property type="entry name" value="Endonuclease/exonuclease/phosphatase"/>
    <property type="match status" value="1"/>
</dbReference>
<dbReference type="GO" id="GO:0003824">
    <property type="term" value="F:catalytic activity"/>
    <property type="evidence" value="ECO:0007669"/>
    <property type="project" value="InterPro"/>
</dbReference>
<dbReference type="STRING" id="1121014.N788_05555"/>
<accession>A0A087MGK7</accession>
<comment type="caution">
    <text evidence="3">The sequence shown here is derived from an EMBL/GenBank/DDBJ whole genome shotgun (WGS) entry which is preliminary data.</text>
</comment>
<evidence type="ECO:0000313" key="4">
    <source>
        <dbReference type="Proteomes" id="UP000029085"/>
    </source>
</evidence>
<dbReference type="AlphaFoldDB" id="A0A087MGK7"/>
<dbReference type="InterPro" id="IPR005135">
    <property type="entry name" value="Endo/exonuclease/phosphatase"/>
</dbReference>
<dbReference type="PROSITE" id="PS51257">
    <property type="entry name" value="PROKAR_LIPOPROTEIN"/>
    <property type="match status" value="1"/>
</dbReference>
<sequence length="593" mass="63544">MTLRRFLVAPLLLAACTPPGPDTLGKVPSPETGPMTVSRIQGSGERSPLEGREVTVEAVVVAPMGGLGGVFVQSLAPDADPATSEGLFLPRARDARPRLRAGDHLRITGTVVETGDDGTTLTAIEASALEVLGQAAVEPLVVSAAPASASDWERYEGMLLTLRGPLTVTGNEDLARYGELRISFDGRLFTPTEMAPPGPAAQAIAAENARLMLRIDDGRSARDPDRLWFLPGDGLGPGQPLRVGSVLHDVTGILDQRFGSHRLQLVEPLANIEQAPRPEAPEVGGDRRIAGFNLLNLFNGDGRGGGFPTARGAATRADYERQQAKLVATVRAMAPDLVALMELENDGFGPESSLAQFVDALNAAGPHRDWRFVDAGHGPGDNPIRVGMIYRAERMQPVGKPLMLSEGPFGDRSRVPLAQAFRAGTGPVFVVVANHFKSKGGCEEALDGDVDRRDGQACFNATRVKSAQLLHSWLRNDPTGTDPAGHLLIGDFNAYAQEDPMRLLRSQGWQDAFAQTKLERPYSFVFQGQSGRLDHALLDAGLASRLRGAAEWHANADESEAFDYRKDRGGRGGSDPWRASDHDPLLLGLDLAR</sequence>
<gene>
    <name evidence="3" type="ORF">N788_05555</name>
</gene>
<dbReference type="CDD" id="cd04486">
    <property type="entry name" value="YhcR_OBF_like"/>
    <property type="match status" value="1"/>
</dbReference>
<dbReference type="NCBIfam" id="NF033681">
    <property type="entry name" value="ExeM_NucH_DNase"/>
    <property type="match status" value="1"/>
</dbReference>
<dbReference type="RefSeq" id="WP_034224743.1">
    <property type="nucleotide sequence ID" value="NZ_AVCJ01000034.1"/>
</dbReference>
<reference evidence="4" key="1">
    <citation type="submission" date="2013-08" db="EMBL/GenBank/DDBJ databases">
        <title>Genome sequencing of Arenimonas donghaensis.</title>
        <authorList>
            <person name="Chen F."/>
            <person name="Wang G."/>
        </authorList>
    </citation>
    <scope>NUCLEOTIDE SEQUENCE [LARGE SCALE GENOMIC DNA]</scope>
    <source>
        <strain evidence="4">HO3-R19</strain>
    </source>
</reference>
<reference evidence="3 4" key="2">
    <citation type="journal article" date="2015" name="Stand. Genomic Sci.">
        <title>High quality draft genomic sequence of Arenimonas donghaensis DSM 18148(T).</title>
        <authorList>
            <person name="Chen F."/>
            <person name="Wang H."/>
            <person name="Cao Y."/>
            <person name="Li X."/>
            <person name="Wang G."/>
        </authorList>
    </citation>
    <scope>NUCLEOTIDE SEQUENCE [LARGE SCALE GENOMIC DNA]</scope>
    <source>
        <strain evidence="3 4">HO3-R19</strain>
    </source>
</reference>
<dbReference type="CDD" id="cd10283">
    <property type="entry name" value="MnuA_DNase1-like"/>
    <property type="match status" value="1"/>
</dbReference>
<dbReference type="InterPro" id="IPR047971">
    <property type="entry name" value="ExeM-like"/>
</dbReference>
<dbReference type="Proteomes" id="UP000029085">
    <property type="component" value="Unassembled WGS sequence"/>
</dbReference>
<dbReference type="PANTHER" id="PTHR42834:SF1">
    <property type="entry name" value="ENDONUCLEASE_EXONUCLEASE_PHOSPHATASE FAMILY PROTEIN (AFU_ORTHOLOGUE AFUA_3G09210)"/>
    <property type="match status" value="1"/>
</dbReference>
<protein>
    <recommendedName>
        <fullName evidence="2">Endonuclease/exonuclease/phosphatase domain-containing protein</fullName>
    </recommendedName>
</protein>
<dbReference type="PATRIC" id="fig|1121014.3.peg.2016"/>
<dbReference type="OrthoDB" id="9800417at2"/>
<evidence type="ECO:0000313" key="3">
    <source>
        <dbReference type="EMBL" id="KFL36010.1"/>
    </source>
</evidence>
<evidence type="ECO:0000256" key="1">
    <source>
        <dbReference type="SAM" id="MobiDB-lite"/>
    </source>
</evidence>
<name>A0A087MGK7_9GAMM</name>
<feature type="domain" description="Endonuclease/exonuclease/phosphatase" evidence="2">
    <location>
        <begin position="306"/>
        <end position="582"/>
    </location>
</feature>
<dbReference type="Pfam" id="PF03372">
    <property type="entry name" value="Exo_endo_phos"/>
    <property type="match status" value="1"/>
</dbReference>